<dbReference type="GeneID" id="14869405"/>
<keyword evidence="2" id="KW-1185">Reference proteome</keyword>
<evidence type="ECO:0000313" key="1">
    <source>
        <dbReference type="EMBL" id="EGG16790.1"/>
    </source>
</evidence>
<accession>F4Q368</accession>
<dbReference type="EMBL" id="GL883021">
    <property type="protein sequence ID" value="EGG16790.1"/>
    <property type="molecule type" value="Genomic_DNA"/>
</dbReference>
<evidence type="ECO:0000313" key="2">
    <source>
        <dbReference type="Proteomes" id="UP000007797"/>
    </source>
</evidence>
<sequence>MSIPNYFYKSTELKGVGDSSSNIPLLGNLSLSDSGCQHSRETCVFCQASINQSFFKRVESMKNIINNKEYKKNSHRISNRITNCHLKIGAKNKRVGRFKLGIRQVYRTNQKIAEENIKLENQNKLRAFIQMETYLVQILGGGLEGLDDKELNHLIEICRQIIVKRKDIYS</sequence>
<dbReference type="KEGG" id="dfa:DFA_07768"/>
<name>F4Q368_CACFS</name>
<dbReference type="AlphaFoldDB" id="F4Q368"/>
<gene>
    <name evidence="1" type="ORF">DFA_07768</name>
</gene>
<protein>
    <submittedName>
        <fullName evidence="1">Uncharacterized protein</fullName>
    </submittedName>
</protein>
<dbReference type="Proteomes" id="UP000007797">
    <property type="component" value="Unassembled WGS sequence"/>
</dbReference>
<reference evidence="2" key="1">
    <citation type="journal article" date="2011" name="Genome Res.">
        <title>Phylogeny-wide analysis of social amoeba genomes highlights ancient origins for complex intercellular communication.</title>
        <authorList>
            <person name="Heidel A.J."/>
            <person name="Lawal H.M."/>
            <person name="Felder M."/>
            <person name="Schilde C."/>
            <person name="Helps N.R."/>
            <person name="Tunggal B."/>
            <person name="Rivero F."/>
            <person name="John U."/>
            <person name="Schleicher M."/>
            <person name="Eichinger L."/>
            <person name="Platzer M."/>
            <person name="Noegel A.A."/>
            <person name="Schaap P."/>
            <person name="Gloeckner G."/>
        </authorList>
    </citation>
    <scope>NUCLEOTIDE SEQUENCE [LARGE SCALE GENOMIC DNA]</scope>
    <source>
        <strain evidence="2">SH3</strain>
    </source>
</reference>
<proteinExistence type="predicted"/>
<organism evidence="1 2">
    <name type="scientific">Cavenderia fasciculata</name>
    <name type="common">Slime mold</name>
    <name type="synonym">Dictyostelium fasciculatum</name>
    <dbReference type="NCBI Taxonomy" id="261658"/>
    <lineage>
        <taxon>Eukaryota</taxon>
        <taxon>Amoebozoa</taxon>
        <taxon>Evosea</taxon>
        <taxon>Eumycetozoa</taxon>
        <taxon>Dictyostelia</taxon>
        <taxon>Acytosteliales</taxon>
        <taxon>Cavenderiaceae</taxon>
        <taxon>Cavenderia</taxon>
    </lineage>
</organism>
<dbReference type="RefSeq" id="XP_004355264.1">
    <property type="nucleotide sequence ID" value="XM_004355212.1"/>
</dbReference>